<dbReference type="InterPro" id="IPR039901">
    <property type="entry name" value="Kdotransferase"/>
</dbReference>
<comment type="pathway">
    <text evidence="2 10">Bacterial outer membrane biogenesis; LPS core biosynthesis.</text>
</comment>
<dbReference type="Gene3D" id="3.40.50.2000">
    <property type="entry name" value="Glycogen Phosphorylase B"/>
    <property type="match status" value="1"/>
</dbReference>
<dbReference type="OrthoDB" id="9789797at2"/>
<dbReference type="InterPro" id="IPR038107">
    <property type="entry name" value="Glycos_transf_N_sf"/>
</dbReference>
<evidence type="ECO:0000259" key="11">
    <source>
        <dbReference type="Pfam" id="PF04413"/>
    </source>
</evidence>
<feature type="active site" description="Proton acceptor" evidence="8">
    <location>
        <position position="70"/>
    </location>
</feature>
<keyword evidence="10" id="KW-1003">Cell membrane</keyword>
<keyword evidence="13" id="KW-1185">Reference proteome</keyword>
<keyword evidence="5 10" id="KW-0808">Transferase</keyword>
<dbReference type="UniPathway" id="UPA00958"/>
<accession>S9R366</accession>
<feature type="site" description="Transition state stabilizer" evidence="9">
    <location>
        <position position="137"/>
    </location>
</feature>
<gene>
    <name evidence="12" type="ORF">ruthe_01177</name>
</gene>
<protein>
    <recommendedName>
        <fullName evidence="4 10">3-deoxy-D-manno-octulosonic acid transferase</fullName>
        <shortName evidence="10">Kdo transferase</shortName>
        <ecNumber evidence="3 10">2.4.99.12</ecNumber>
    </recommendedName>
    <alternativeName>
        <fullName evidence="6 10">Lipid IV(A) 3-deoxy-D-manno-octulosonic acid transferase</fullName>
    </alternativeName>
</protein>
<evidence type="ECO:0000256" key="7">
    <source>
        <dbReference type="ARBA" id="ARBA00049183"/>
    </source>
</evidence>
<keyword evidence="12" id="KW-0328">Glycosyltransferase</keyword>
<comment type="function">
    <text evidence="1 10">Involved in lipopolysaccharide (LPS) biosynthesis. Catalyzes the transfer of 3-deoxy-D-manno-octulosonate (Kdo) residue(s) from CMP-Kdo to lipid IV(A), the tetraacyldisaccharide-1,4'-bisphosphate precursor of lipid A.</text>
</comment>
<evidence type="ECO:0000256" key="2">
    <source>
        <dbReference type="ARBA" id="ARBA00004713"/>
    </source>
</evidence>
<dbReference type="GO" id="GO:0005886">
    <property type="term" value="C:plasma membrane"/>
    <property type="evidence" value="ECO:0007669"/>
    <property type="project" value="UniProtKB-SubCell"/>
</dbReference>
<dbReference type="GO" id="GO:0009244">
    <property type="term" value="P:lipopolysaccharide core region biosynthetic process"/>
    <property type="evidence" value="ECO:0007669"/>
    <property type="project" value="UniProtKB-UniRule"/>
</dbReference>
<feature type="domain" description="3-deoxy-D-manno-octulosonic-acid transferase N-terminal" evidence="11">
    <location>
        <begin position="43"/>
        <end position="216"/>
    </location>
</feature>
<dbReference type="Pfam" id="PF04413">
    <property type="entry name" value="Glycos_transf_N"/>
    <property type="match status" value="1"/>
</dbReference>
<evidence type="ECO:0000256" key="1">
    <source>
        <dbReference type="ARBA" id="ARBA00003394"/>
    </source>
</evidence>
<reference evidence="12 13" key="1">
    <citation type="journal article" date="2013" name="Stand. Genomic Sci.">
        <title>Genome sequence of the reddish-pigmented Rubellimicrobium thermophilum type strain (DSM 16684(T)), a member of the Roseobacter clade.</title>
        <authorList>
            <person name="Fiebig A."/>
            <person name="Riedel T."/>
            <person name="Gronow S."/>
            <person name="Petersen J."/>
            <person name="Klenk H.P."/>
            <person name="Goker M."/>
        </authorList>
    </citation>
    <scope>NUCLEOTIDE SEQUENCE [LARGE SCALE GENOMIC DNA]</scope>
    <source>
        <strain evidence="12 13">DSM 16684</strain>
    </source>
</reference>
<dbReference type="GO" id="GO:0043842">
    <property type="term" value="F:Kdo transferase activity"/>
    <property type="evidence" value="ECO:0007669"/>
    <property type="project" value="UniProtKB-EC"/>
</dbReference>
<dbReference type="SUPFAM" id="SSF53756">
    <property type="entry name" value="UDP-Glycosyltransferase/glycogen phosphorylase"/>
    <property type="match status" value="1"/>
</dbReference>
<evidence type="ECO:0000256" key="5">
    <source>
        <dbReference type="ARBA" id="ARBA00022679"/>
    </source>
</evidence>
<comment type="similarity">
    <text evidence="10">Belongs to the glycosyltransferase group 1 family.</text>
</comment>
<name>S9R366_9RHOB</name>
<dbReference type="InterPro" id="IPR007507">
    <property type="entry name" value="Glycos_transf_N"/>
</dbReference>
<dbReference type="STRING" id="1123069.ruthe_01177"/>
<dbReference type="EC" id="2.4.99.12" evidence="3 10"/>
<proteinExistence type="inferred from homology"/>
<evidence type="ECO:0000313" key="12">
    <source>
        <dbReference type="EMBL" id="EPX86362.1"/>
    </source>
</evidence>
<dbReference type="GO" id="GO:0009245">
    <property type="term" value="P:lipid A biosynthetic process"/>
    <property type="evidence" value="ECO:0007669"/>
    <property type="project" value="TreeGrafter"/>
</dbReference>
<evidence type="ECO:0000256" key="9">
    <source>
        <dbReference type="PIRSR" id="PIRSR639901-2"/>
    </source>
</evidence>
<comment type="catalytic activity">
    <reaction evidence="7 10">
        <text>lipid IVA (E. coli) + CMP-3-deoxy-beta-D-manno-octulosonate = alpha-Kdo-(2-&gt;6)-lipid IVA (E. coli) + CMP + H(+)</text>
        <dbReference type="Rhea" id="RHEA:28066"/>
        <dbReference type="ChEBI" id="CHEBI:15378"/>
        <dbReference type="ChEBI" id="CHEBI:58603"/>
        <dbReference type="ChEBI" id="CHEBI:60364"/>
        <dbReference type="ChEBI" id="CHEBI:60377"/>
        <dbReference type="ChEBI" id="CHEBI:85987"/>
        <dbReference type="EC" id="2.4.99.12"/>
    </reaction>
</comment>
<comment type="subcellular location">
    <subcellularLocation>
        <location evidence="10">Cell membrane</location>
    </subcellularLocation>
</comment>
<dbReference type="HOGENOM" id="CLU_036146_1_1_5"/>
<dbReference type="PANTHER" id="PTHR42755:SF1">
    <property type="entry name" value="3-DEOXY-D-MANNO-OCTULOSONIC ACID TRANSFERASE, MITOCHONDRIAL-RELATED"/>
    <property type="match status" value="1"/>
</dbReference>
<evidence type="ECO:0000256" key="10">
    <source>
        <dbReference type="RuleBase" id="RU365103"/>
    </source>
</evidence>
<dbReference type="Gene3D" id="3.40.50.11720">
    <property type="entry name" value="3-Deoxy-D-manno-octulosonic-acid transferase, N-terminal domain"/>
    <property type="match status" value="1"/>
</dbReference>
<dbReference type="Proteomes" id="UP000015346">
    <property type="component" value="Unassembled WGS sequence"/>
</dbReference>
<dbReference type="RefSeq" id="WP_021097270.1">
    <property type="nucleotide sequence ID" value="NZ_KE557320.1"/>
</dbReference>
<evidence type="ECO:0000256" key="8">
    <source>
        <dbReference type="PIRSR" id="PIRSR639901-1"/>
    </source>
</evidence>
<keyword evidence="10" id="KW-0472">Membrane</keyword>
<comment type="caution">
    <text evidence="12">The sequence shown here is derived from an EMBL/GenBank/DDBJ whole genome shotgun (WGS) entry which is preliminary data.</text>
</comment>
<dbReference type="EMBL" id="AOLV01000010">
    <property type="protein sequence ID" value="EPX86362.1"/>
    <property type="molecule type" value="Genomic_DNA"/>
</dbReference>
<dbReference type="AlphaFoldDB" id="S9R366"/>
<evidence type="ECO:0000256" key="6">
    <source>
        <dbReference type="ARBA" id="ARBA00031445"/>
    </source>
</evidence>
<dbReference type="PANTHER" id="PTHR42755">
    <property type="entry name" value="3-DEOXY-MANNO-OCTULOSONATE CYTIDYLYLTRANSFERASE"/>
    <property type="match status" value="1"/>
</dbReference>
<evidence type="ECO:0000313" key="13">
    <source>
        <dbReference type="Proteomes" id="UP000015346"/>
    </source>
</evidence>
<evidence type="ECO:0000256" key="4">
    <source>
        <dbReference type="ARBA" id="ARBA00019077"/>
    </source>
</evidence>
<organism evidence="12 13">
    <name type="scientific">Rubellimicrobium thermophilum DSM 16684</name>
    <dbReference type="NCBI Taxonomy" id="1123069"/>
    <lineage>
        <taxon>Bacteria</taxon>
        <taxon>Pseudomonadati</taxon>
        <taxon>Pseudomonadota</taxon>
        <taxon>Alphaproteobacteria</taxon>
        <taxon>Rhodobacterales</taxon>
        <taxon>Roseobacteraceae</taxon>
        <taxon>Rubellimicrobium</taxon>
    </lineage>
</organism>
<keyword evidence="10" id="KW-0448">Lipopolysaccharide biosynthesis</keyword>
<sequence>MSAHPLSWPAPLRLYGAAADLLLGPAFRRAAARLGAQGIGPERQRERLGEATRPRPEGRLIWFHAASMGESLSVLPLVRILAERATVLVTTGTASSAAVLASRLPAGALHQFAPLDASGPVTRFLDHWRPDLAVMVESEIWPQMLRAAHARGVPLVLMNARMSVRSLRAWARMPQSARVLLGLFDRIVAQTADMRDALVALGADPVRIAVGGNMKAAAPPPPADPAELERLRRVRGDAPLWAAISTHPGEEEAALTAHRAVLAQHREARLILVPRHPERADSILHLASRRGFAATRRSTGGLPDGALHLADTLGETGLWFRLAPVVFLGGSLVPVGGHNPWEPAQCGAALLTGPLREAVAADMTALEEAGAAMTVRDADDLGRAVAALLADPARAAAMGEAGRSLAARQGNRVEEIARELMDILS</sequence>
<feature type="site" description="Transition state stabilizer" evidence="9">
    <location>
        <position position="215"/>
    </location>
</feature>
<evidence type="ECO:0000256" key="3">
    <source>
        <dbReference type="ARBA" id="ARBA00012621"/>
    </source>
</evidence>